<evidence type="ECO:0000313" key="3">
    <source>
        <dbReference type="Proteomes" id="UP001162164"/>
    </source>
</evidence>
<dbReference type="InterPro" id="IPR007110">
    <property type="entry name" value="Ig-like_dom"/>
</dbReference>
<gene>
    <name evidence="2" type="ORF">NQ317_012848</name>
</gene>
<keyword evidence="3" id="KW-1185">Reference proteome</keyword>
<comment type="caution">
    <text evidence="2">The sequence shown here is derived from an EMBL/GenBank/DDBJ whole genome shotgun (WGS) entry which is preliminary data.</text>
</comment>
<dbReference type="Proteomes" id="UP001162164">
    <property type="component" value="Unassembled WGS sequence"/>
</dbReference>
<dbReference type="SUPFAM" id="SSF48726">
    <property type="entry name" value="Immunoglobulin"/>
    <property type="match status" value="1"/>
</dbReference>
<dbReference type="EMBL" id="JAPWTJ010001334">
    <property type="protein sequence ID" value="KAJ8972493.1"/>
    <property type="molecule type" value="Genomic_DNA"/>
</dbReference>
<organism evidence="2 3">
    <name type="scientific">Molorchus minor</name>
    <dbReference type="NCBI Taxonomy" id="1323400"/>
    <lineage>
        <taxon>Eukaryota</taxon>
        <taxon>Metazoa</taxon>
        <taxon>Ecdysozoa</taxon>
        <taxon>Arthropoda</taxon>
        <taxon>Hexapoda</taxon>
        <taxon>Insecta</taxon>
        <taxon>Pterygota</taxon>
        <taxon>Neoptera</taxon>
        <taxon>Endopterygota</taxon>
        <taxon>Coleoptera</taxon>
        <taxon>Polyphaga</taxon>
        <taxon>Cucujiformia</taxon>
        <taxon>Chrysomeloidea</taxon>
        <taxon>Cerambycidae</taxon>
        <taxon>Lamiinae</taxon>
        <taxon>Monochamini</taxon>
        <taxon>Molorchus</taxon>
    </lineage>
</organism>
<proteinExistence type="predicted"/>
<accession>A0ABQ9J3P5</accession>
<evidence type="ECO:0000313" key="2">
    <source>
        <dbReference type="EMBL" id="KAJ8972493.1"/>
    </source>
</evidence>
<feature type="domain" description="Ig-like" evidence="1">
    <location>
        <begin position="31"/>
        <end position="142"/>
    </location>
</feature>
<protein>
    <recommendedName>
        <fullName evidence="1">Ig-like domain-containing protein</fullName>
    </recommendedName>
</protein>
<dbReference type="PANTHER" id="PTHR21261:SF2">
    <property type="entry name" value="GH04238P-RELATED"/>
    <property type="match status" value="1"/>
</dbReference>
<dbReference type="PROSITE" id="PS50835">
    <property type="entry name" value="IG_LIKE"/>
    <property type="match status" value="1"/>
</dbReference>
<evidence type="ECO:0000259" key="1">
    <source>
        <dbReference type="PROSITE" id="PS50835"/>
    </source>
</evidence>
<dbReference type="PANTHER" id="PTHR21261">
    <property type="entry name" value="BEAT PROTEIN"/>
    <property type="match status" value="1"/>
</dbReference>
<sequence>GLFAPIPTFKNVFVHYVYVYARIEIEELIVPESIQYTDDDSSETILDCNYIIEEEDINELEVKWYHNSDTPIYEWIPSTNKSGEARGAFKSHVDLTYKITEDKSTMYRALKLRNITTDLTGNYTCKVSGFGGEDLKMKQMVVYSPAKSGVELMVTEANEIICSVEGIFPKPDMEIFITGNNATRIDLDTITELDTDEFGFYNITKHALFENLTELNDFNPVIFVCRVDIPGTNYSLVDFIKHYTEVEAFASNEEEDYFIYGLNSTEETFNMTTTENSAIDPNVPTRYSSTLLLILIMSSGNTILKKSFKNLAES</sequence>
<reference evidence="2" key="1">
    <citation type="journal article" date="2023" name="Insect Mol. Biol.">
        <title>Genome sequencing provides insights into the evolution of gene families encoding plant cell wall-degrading enzymes in longhorned beetles.</title>
        <authorList>
            <person name="Shin N.R."/>
            <person name="Okamura Y."/>
            <person name="Kirsch R."/>
            <person name="Pauchet Y."/>
        </authorList>
    </citation>
    <scope>NUCLEOTIDE SEQUENCE</scope>
    <source>
        <strain evidence="2">MMC_N1</strain>
    </source>
</reference>
<dbReference type="InterPro" id="IPR013783">
    <property type="entry name" value="Ig-like_fold"/>
</dbReference>
<dbReference type="Gene3D" id="2.60.40.10">
    <property type="entry name" value="Immunoglobulins"/>
    <property type="match status" value="1"/>
</dbReference>
<feature type="non-terminal residue" evidence="2">
    <location>
        <position position="1"/>
    </location>
</feature>
<name>A0ABQ9J3P5_9CUCU</name>
<dbReference type="InterPro" id="IPR036179">
    <property type="entry name" value="Ig-like_dom_sf"/>
</dbReference>